<comment type="caution">
    <text evidence="3">The sequence shown here is derived from an EMBL/GenBank/DDBJ whole genome shotgun (WGS) entry which is preliminary data.</text>
</comment>
<name>A0A2T0M5U1_9ACTN</name>
<feature type="transmembrane region" description="Helical" evidence="2">
    <location>
        <begin position="54"/>
        <end position="75"/>
    </location>
</feature>
<evidence type="ECO:0000256" key="1">
    <source>
        <dbReference type="SAM" id="MobiDB-lite"/>
    </source>
</evidence>
<protein>
    <submittedName>
        <fullName evidence="3">Uncharacterized protein</fullName>
    </submittedName>
</protein>
<feature type="region of interest" description="Disordered" evidence="1">
    <location>
        <begin position="179"/>
        <end position="224"/>
    </location>
</feature>
<feature type="transmembrane region" description="Helical" evidence="2">
    <location>
        <begin position="82"/>
        <end position="109"/>
    </location>
</feature>
<dbReference type="EMBL" id="PVNG01000030">
    <property type="protein sequence ID" value="PRX52840.1"/>
    <property type="molecule type" value="Genomic_DNA"/>
</dbReference>
<keyword evidence="2" id="KW-0812">Transmembrane</keyword>
<sequence>MHSLGAEMSHKRSGLLSGLIAGLLAALVCAAGMGMVVLFQQSLPAAVITFWGGHPVLLGLSLVIAALVALAMGAVRPRSLVLLPFAALFAGGAVAAGQITGSSILYGAALRGPAPEPAPADLGDIDMTNFNTGLQDALALYRGPLAETWSAWLYVAVAAVAAFALLTLRVTRVRRAQRAQRAEEDAAEAEETKEPEYRAPFEPAQQPTPKSTAELFTPRNPVKD</sequence>
<proteinExistence type="predicted"/>
<evidence type="ECO:0000256" key="2">
    <source>
        <dbReference type="SAM" id="Phobius"/>
    </source>
</evidence>
<feature type="compositionally biased region" description="Basic and acidic residues" evidence="1">
    <location>
        <begin position="180"/>
        <end position="199"/>
    </location>
</feature>
<dbReference type="AlphaFoldDB" id="A0A2T0M5U1"/>
<dbReference type="Proteomes" id="UP000238312">
    <property type="component" value="Unassembled WGS sequence"/>
</dbReference>
<reference evidence="3 4" key="1">
    <citation type="submission" date="2018-03" db="EMBL/GenBank/DDBJ databases">
        <title>Genomic Encyclopedia of Type Strains, Phase III (KMG-III): the genomes of soil and plant-associated and newly described type strains.</title>
        <authorList>
            <person name="Whitman W."/>
        </authorList>
    </citation>
    <scope>NUCLEOTIDE SEQUENCE [LARGE SCALE GENOMIC DNA]</scope>
    <source>
        <strain evidence="3 4">CGMCC 4.7104</strain>
    </source>
</reference>
<evidence type="ECO:0000313" key="4">
    <source>
        <dbReference type="Proteomes" id="UP000238312"/>
    </source>
</evidence>
<accession>A0A2T0M5U1</accession>
<gene>
    <name evidence="3" type="ORF">B0I32_130115</name>
</gene>
<organism evidence="3 4">
    <name type="scientific">Nonomuraea fuscirosea</name>
    <dbReference type="NCBI Taxonomy" id="1291556"/>
    <lineage>
        <taxon>Bacteria</taxon>
        <taxon>Bacillati</taxon>
        <taxon>Actinomycetota</taxon>
        <taxon>Actinomycetes</taxon>
        <taxon>Streptosporangiales</taxon>
        <taxon>Streptosporangiaceae</taxon>
        <taxon>Nonomuraea</taxon>
    </lineage>
</organism>
<keyword evidence="2" id="KW-0472">Membrane</keyword>
<keyword evidence="2" id="KW-1133">Transmembrane helix</keyword>
<evidence type="ECO:0000313" key="3">
    <source>
        <dbReference type="EMBL" id="PRX52840.1"/>
    </source>
</evidence>
<feature type="transmembrane region" description="Helical" evidence="2">
    <location>
        <begin position="151"/>
        <end position="171"/>
    </location>
</feature>
<keyword evidence="4" id="KW-1185">Reference proteome</keyword>